<sequence>MLLLMTYCGYLIQHYPIVEMLWPYVQRRFSGASKCTTLMLDYALRYAVVVMSLALAYAIPNFDEIIPFVGITTGMMLALFFPPLLEIVVFLERWKRGSTVILIYNLTHNILYIILGVLFVVVGVYSNYKVLSDPNRQ</sequence>
<keyword evidence="2 5" id="KW-0812">Transmembrane</keyword>
<keyword evidence="4 5" id="KW-0472">Membrane</keyword>
<keyword evidence="9" id="KW-1185">Reference proteome</keyword>
<gene>
    <name evidence="8" type="ORF">ANCCAN_20661</name>
    <name evidence="7" type="ORF">ANCCAN_21989</name>
</gene>
<comment type="subcellular location">
    <subcellularLocation>
        <location evidence="1">Membrane</location>
    </subcellularLocation>
</comment>
<dbReference type="Proteomes" id="UP000252519">
    <property type="component" value="Unassembled WGS sequence"/>
</dbReference>
<feature type="transmembrane region" description="Helical" evidence="5">
    <location>
        <begin position="42"/>
        <end position="59"/>
    </location>
</feature>
<dbReference type="Pfam" id="PF01490">
    <property type="entry name" value="Aa_trans"/>
    <property type="match status" value="1"/>
</dbReference>
<dbReference type="EMBL" id="JOJR01001136">
    <property type="protein sequence ID" value="RCN32213.1"/>
    <property type="molecule type" value="Genomic_DNA"/>
</dbReference>
<evidence type="ECO:0000259" key="6">
    <source>
        <dbReference type="Pfam" id="PF01490"/>
    </source>
</evidence>
<dbReference type="AlphaFoldDB" id="A0A368FMU0"/>
<evidence type="ECO:0000256" key="2">
    <source>
        <dbReference type="ARBA" id="ARBA00022692"/>
    </source>
</evidence>
<feature type="domain" description="Amino acid transporter transmembrane" evidence="6">
    <location>
        <begin position="2"/>
        <end position="125"/>
    </location>
</feature>
<evidence type="ECO:0000256" key="1">
    <source>
        <dbReference type="ARBA" id="ARBA00004370"/>
    </source>
</evidence>
<evidence type="ECO:0000256" key="4">
    <source>
        <dbReference type="ARBA" id="ARBA00023136"/>
    </source>
</evidence>
<keyword evidence="3 5" id="KW-1133">Transmembrane helix</keyword>
<evidence type="ECO:0000313" key="9">
    <source>
        <dbReference type="Proteomes" id="UP000252519"/>
    </source>
</evidence>
<dbReference type="GO" id="GO:0016020">
    <property type="term" value="C:membrane"/>
    <property type="evidence" value="ECO:0007669"/>
    <property type="project" value="UniProtKB-SubCell"/>
</dbReference>
<organism evidence="8 9">
    <name type="scientific">Ancylostoma caninum</name>
    <name type="common">Dog hookworm</name>
    <dbReference type="NCBI Taxonomy" id="29170"/>
    <lineage>
        <taxon>Eukaryota</taxon>
        <taxon>Metazoa</taxon>
        <taxon>Ecdysozoa</taxon>
        <taxon>Nematoda</taxon>
        <taxon>Chromadorea</taxon>
        <taxon>Rhabditida</taxon>
        <taxon>Rhabditina</taxon>
        <taxon>Rhabditomorpha</taxon>
        <taxon>Strongyloidea</taxon>
        <taxon>Ancylostomatidae</taxon>
        <taxon>Ancylostomatinae</taxon>
        <taxon>Ancylostoma</taxon>
    </lineage>
</organism>
<protein>
    <recommendedName>
        <fullName evidence="6">Amino acid transporter transmembrane domain-containing protein</fullName>
    </recommendedName>
</protein>
<proteinExistence type="predicted"/>
<name>A0A368FMU0_ANCCA</name>
<evidence type="ECO:0000256" key="3">
    <source>
        <dbReference type="ARBA" id="ARBA00022989"/>
    </source>
</evidence>
<dbReference type="OrthoDB" id="1684102at2759"/>
<evidence type="ECO:0000313" key="7">
    <source>
        <dbReference type="EMBL" id="RCN32213.1"/>
    </source>
</evidence>
<evidence type="ECO:0000313" key="8">
    <source>
        <dbReference type="EMBL" id="RCN33506.1"/>
    </source>
</evidence>
<dbReference type="EMBL" id="JOJR01000909">
    <property type="protein sequence ID" value="RCN33506.1"/>
    <property type="molecule type" value="Genomic_DNA"/>
</dbReference>
<comment type="caution">
    <text evidence="8">The sequence shown here is derived from an EMBL/GenBank/DDBJ whole genome shotgun (WGS) entry which is preliminary data.</text>
</comment>
<reference evidence="8 9" key="1">
    <citation type="submission" date="2014-10" db="EMBL/GenBank/DDBJ databases">
        <title>Draft genome of the hookworm Ancylostoma caninum.</title>
        <authorList>
            <person name="Mitreva M."/>
        </authorList>
    </citation>
    <scope>NUCLEOTIDE SEQUENCE [LARGE SCALE GENOMIC DNA]</scope>
    <source>
        <strain evidence="8 9">Baltimore</strain>
    </source>
</reference>
<feature type="transmembrane region" description="Helical" evidence="5">
    <location>
        <begin position="65"/>
        <end position="89"/>
    </location>
</feature>
<accession>A0A368FMU0</accession>
<feature type="transmembrane region" description="Helical" evidence="5">
    <location>
        <begin position="110"/>
        <end position="128"/>
    </location>
</feature>
<evidence type="ECO:0000256" key="5">
    <source>
        <dbReference type="SAM" id="Phobius"/>
    </source>
</evidence>
<dbReference type="InterPro" id="IPR013057">
    <property type="entry name" value="AA_transpt_TM"/>
</dbReference>
<dbReference type="STRING" id="29170.A0A368FMU0"/>